<dbReference type="GO" id="GO:0008013">
    <property type="term" value="F:beta-catenin binding"/>
    <property type="evidence" value="ECO:0007669"/>
    <property type="project" value="TreeGrafter"/>
</dbReference>
<feature type="compositionally biased region" description="Basic and acidic residues" evidence="4">
    <location>
        <begin position="1250"/>
        <end position="1273"/>
    </location>
</feature>
<evidence type="ECO:0000256" key="1">
    <source>
        <dbReference type="ARBA" id="ARBA00004496"/>
    </source>
</evidence>
<dbReference type="Gene3D" id="1.20.120.230">
    <property type="entry name" value="Alpha-catenin/vinculin-like"/>
    <property type="match status" value="2"/>
</dbReference>
<accession>A0AA88XJM4</accession>
<evidence type="ECO:0000313" key="5">
    <source>
        <dbReference type="EMBL" id="KAK3084101.1"/>
    </source>
</evidence>
<dbReference type="Proteomes" id="UP001186944">
    <property type="component" value="Unassembled WGS sequence"/>
</dbReference>
<keyword evidence="3" id="KW-0963">Cytoplasm</keyword>
<evidence type="ECO:0000256" key="4">
    <source>
        <dbReference type="SAM" id="MobiDB-lite"/>
    </source>
</evidence>
<comment type="similarity">
    <text evidence="2">Belongs to the vinculin/alpha-catenin family.</text>
</comment>
<dbReference type="PANTHER" id="PTHR18914:SF30">
    <property type="entry name" value="VINCULIN_ALPHA-CATENIN FAMILY MEMBER 1"/>
    <property type="match status" value="1"/>
</dbReference>
<proteinExistence type="inferred from homology"/>
<dbReference type="GO" id="GO:0016342">
    <property type="term" value="C:catenin complex"/>
    <property type="evidence" value="ECO:0007669"/>
    <property type="project" value="TreeGrafter"/>
</dbReference>
<feature type="region of interest" description="Disordered" evidence="4">
    <location>
        <begin position="1229"/>
        <end position="1273"/>
    </location>
</feature>
<evidence type="ECO:0000256" key="2">
    <source>
        <dbReference type="ARBA" id="ARBA00008376"/>
    </source>
</evidence>
<comment type="subcellular location">
    <subcellularLocation>
        <location evidence="1">Cytoplasm</location>
    </subcellularLocation>
</comment>
<dbReference type="GO" id="GO:0005912">
    <property type="term" value="C:adherens junction"/>
    <property type="evidence" value="ECO:0007669"/>
    <property type="project" value="TreeGrafter"/>
</dbReference>
<dbReference type="EMBL" id="VSWD01000013">
    <property type="protein sequence ID" value="KAK3084101.1"/>
    <property type="molecule type" value="Genomic_DNA"/>
</dbReference>
<dbReference type="InterPro" id="IPR006077">
    <property type="entry name" value="Vinculin/catenin"/>
</dbReference>
<dbReference type="InterPro" id="IPR036723">
    <property type="entry name" value="Alpha-catenin/vinculin-like_sf"/>
</dbReference>
<dbReference type="SUPFAM" id="SSF47220">
    <property type="entry name" value="alpha-catenin/vinculin-like"/>
    <property type="match status" value="4"/>
</dbReference>
<dbReference type="GO" id="GO:0016477">
    <property type="term" value="P:cell migration"/>
    <property type="evidence" value="ECO:0007669"/>
    <property type="project" value="TreeGrafter"/>
</dbReference>
<comment type="caution">
    <text evidence="5">The sequence shown here is derived from an EMBL/GenBank/DDBJ whole genome shotgun (WGS) entry which is preliminary data.</text>
</comment>
<feature type="region of interest" description="Disordered" evidence="4">
    <location>
        <begin position="1287"/>
        <end position="1314"/>
    </location>
</feature>
<evidence type="ECO:0000313" key="6">
    <source>
        <dbReference type="Proteomes" id="UP001186944"/>
    </source>
</evidence>
<sequence length="1519" mass="170734">MEVTNGLLSNLVHTKAIESVLAPIASQISLLIILDEADGGSLGLCEMGPCAQTVMKAAESLIQVGKERAKHSKDQDYSRQMLSACEILDLASSNLYIASQRLAMDNRKETRTKIVTAAKDVLQGTMKVLLVSDDAEVKKIVSAANLVTENVQRLGTVDSMSDLLIHFKSFTDSAGLLGALVNRRQKELCHKQQREKVILSLSVLQKCIPSMSVALQSYIKYPHNPQAQIGKSYVMNQVLSAVRELVEAVENTFTEEDGLEEEAPGFFVTKIDQLLEALSIENRVDLHRELDVWTEATVRHSMLVAHLCTDHNRDIIVKACQRILQLRTNVIRLYYTSQENLELDSVRQDFDVSCETLSDEFCELEKSVNMSLLNLMVDVFKETSEPLERLVKASMVDLEVSATDRFSDYVTEFEDHAEKMCQVGNLAAASSTDAHRVRIIRTCVYRLEKLDPDIIPATVAMTKHPNDKMAVKHVKLLMKEWVYELSKLLQALDEMTEPTAFMQISEKRIENDVAVCRGFLSNQDGEGVATMVQSIIGRGRRMCQMAERIINSSPDPLYRNGLLVYVKQLQKVIPGVRVACNNVLDSMSSSQYKETLQHRLTQLMDRVAQVREGLTEEGQPHILSQQRRNIRKSAMCNKKPKESRKSSQQMFSSLQNIPSNKFSQSLSQLRKTPMIPQSLSATYPTMQSSPRGHLVKEKFHEKSSAPQVFASSTGKELHVKESVTSDLSTESGKLTKRILESARTGKTSEAELVAGEMLGWSNHIEDSGRMVAKYATPTTERTILELCDLVHDLVCKICEQCDVGNPQFVQDCHTWNSQVERLRIFIDAMISEQKQVTDDIVDSAIGKNRKVMTIKVQHLQEHQKCLCDMVSLTQEYTEFSQSTTCLNVLSRLQDNGEELDGITITMVTTTEMITLSDDSFEMSQLDQLGREWAVIAFCIVRDLDHLTVQCMTLGSEVAVWGWSQGKGQDRQQGQGSHQELMAYIEGENKRYKRLLHCSCMGDEEKCTEGQNLYQSMSESNDLLTSTVAMENSTDQGQTVMPSYLSQRLDVIIAGWILKAVQCLTLIKEQVGPCSDPVDRLLNKANKSANKPSHKDRQLCISDLNAQISLFSENLVKMRQKTLSGIQLSTDLEKRSMVRKCLDQLTEHTPKMLESLKLLAAGDETIKKDDVGRSVLDWSVKVKQLLTIVQQMKDVKPTLAKGKILEITMTSHPQTESVYRDTLAGNAQPSGALLSSGTLDLPRVSSSANRGVREVDSKGEPTSMHKERQTQSTRDEMHAELLQFTKANDPGVGQMSRSERRGFNRDSPYKPSSSITAAARYLQEEADRWEDECNPVVQVAMAMSNQMQQMMSMCKREKDTEDDSELTKISIALAENGEKMREFAKILSKYCIDKRASSDLELYANQVQIYCKQLTILSNVQMASPRSSVTDKILMQNAQNLMTVIKQTMKAAEAACVKGLNAPEDGDEAENCAIILTTQWKRKLDRYRQAEMLKPQRDDLGLRRMERDMAPQLSHIFNRK</sequence>
<evidence type="ECO:0000256" key="3">
    <source>
        <dbReference type="ARBA" id="ARBA00022490"/>
    </source>
</evidence>
<protein>
    <recommendedName>
        <fullName evidence="7">Vinculin</fullName>
    </recommendedName>
</protein>
<dbReference type="Pfam" id="PF01044">
    <property type="entry name" value="Vinculin"/>
    <property type="match status" value="2"/>
</dbReference>
<gene>
    <name evidence="5" type="ORF">FSP39_008190</name>
</gene>
<keyword evidence="6" id="KW-1185">Reference proteome</keyword>
<name>A0AA88XJM4_PINIB</name>
<feature type="compositionally biased region" description="Basic and acidic residues" evidence="4">
    <location>
        <begin position="1296"/>
        <end position="1307"/>
    </location>
</feature>
<feature type="compositionally biased region" description="Polar residues" evidence="4">
    <location>
        <begin position="1229"/>
        <end position="1248"/>
    </location>
</feature>
<evidence type="ECO:0008006" key="7">
    <source>
        <dbReference type="Google" id="ProtNLM"/>
    </source>
</evidence>
<organism evidence="5 6">
    <name type="scientific">Pinctada imbricata</name>
    <name type="common">Atlantic pearl-oyster</name>
    <name type="synonym">Pinctada martensii</name>
    <dbReference type="NCBI Taxonomy" id="66713"/>
    <lineage>
        <taxon>Eukaryota</taxon>
        <taxon>Metazoa</taxon>
        <taxon>Spiralia</taxon>
        <taxon>Lophotrochozoa</taxon>
        <taxon>Mollusca</taxon>
        <taxon>Bivalvia</taxon>
        <taxon>Autobranchia</taxon>
        <taxon>Pteriomorphia</taxon>
        <taxon>Pterioida</taxon>
        <taxon>Pterioidea</taxon>
        <taxon>Pteriidae</taxon>
        <taxon>Pinctada</taxon>
    </lineage>
</organism>
<dbReference type="GO" id="GO:0051015">
    <property type="term" value="F:actin filament binding"/>
    <property type="evidence" value="ECO:0007669"/>
    <property type="project" value="InterPro"/>
</dbReference>
<dbReference type="GO" id="GO:0098609">
    <property type="term" value="P:cell-cell adhesion"/>
    <property type="evidence" value="ECO:0007669"/>
    <property type="project" value="TreeGrafter"/>
</dbReference>
<dbReference type="Gene3D" id="1.20.120.810">
    <property type="entry name" value="Vinculin, Vh2 four-helix bundle"/>
    <property type="match status" value="2"/>
</dbReference>
<dbReference type="GO" id="GO:0005737">
    <property type="term" value="C:cytoplasm"/>
    <property type="evidence" value="ECO:0007669"/>
    <property type="project" value="UniProtKB-SubCell"/>
</dbReference>
<reference evidence="5" key="1">
    <citation type="submission" date="2019-08" db="EMBL/GenBank/DDBJ databases">
        <title>The improved chromosome-level genome for the pearl oyster Pinctada fucata martensii using PacBio sequencing and Hi-C.</title>
        <authorList>
            <person name="Zheng Z."/>
        </authorList>
    </citation>
    <scope>NUCLEOTIDE SEQUENCE</scope>
    <source>
        <strain evidence="5">ZZ-2019</strain>
        <tissue evidence="5">Adductor muscle</tissue>
    </source>
</reference>
<dbReference type="PANTHER" id="PTHR18914">
    <property type="entry name" value="ALPHA CATENIN"/>
    <property type="match status" value="1"/>
</dbReference>